<sequence length="149" mass="17507">MNNEHLPKINLKATKKRVEKALYKYRDYLITLPNFLMPKVTASYTLVPPSTTNAFHSSTEEAAIERIEYEKERDAYLSWIHEAVNSLKEEERQIIIKKYMLHNELGYDREIMMEIGVGKTKYYKIKGQGMLRLAFALKIEVYKKSEVKA</sequence>
<dbReference type="EMBL" id="JAAIUV010000001">
    <property type="protein sequence ID" value="NEX77384.1"/>
    <property type="molecule type" value="Genomic_DNA"/>
</dbReference>
<gene>
    <name evidence="1" type="ORF">G4Z05_00520</name>
</gene>
<comment type="caution">
    <text evidence="1">The sequence shown here is derived from an EMBL/GenBank/DDBJ whole genome shotgun (WGS) entry which is preliminary data.</text>
</comment>
<evidence type="ECO:0000313" key="1">
    <source>
        <dbReference type="EMBL" id="NEX77384.1"/>
    </source>
</evidence>
<dbReference type="RefSeq" id="WP_163249919.1">
    <property type="nucleotide sequence ID" value="NZ_JAAIUV010000001.1"/>
</dbReference>
<dbReference type="Proteomes" id="UP000481621">
    <property type="component" value="Unassembled WGS sequence"/>
</dbReference>
<reference evidence="1" key="1">
    <citation type="submission" date="2020-02" db="EMBL/GenBank/DDBJ databases">
        <title>Bacillus sedimentmangrovi sp. nov., isolated from sediment of the mangrove ecosystem.</title>
        <authorList>
            <person name="Liu G."/>
        </authorList>
    </citation>
    <scope>NUCLEOTIDE SEQUENCE [LARGE SCALE GENOMIC DNA]</scope>
    <source>
        <strain evidence="1">SgZ-7</strain>
    </source>
</reference>
<dbReference type="NCBIfam" id="TIGR01637">
    <property type="entry name" value="phage_arpU"/>
    <property type="match status" value="1"/>
</dbReference>
<dbReference type="AlphaFoldDB" id="A0A6B3TKC9"/>
<name>A0A6B3TKC9_9BACI</name>
<accession>A0A6B3TKC9</accession>
<organism evidence="1 2">
    <name type="scientific">Neobacillus thermocopriae</name>
    <dbReference type="NCBI Taxonomy" id="1215031"/>
    <lineage>
        <taxon>Bacteria</taxon>
        <taxon>Bacillati</taxon>
        <taxon>Bacillota</taxon>
        <taxon>Bacilli</taxon>
        <taxon>Bacillales</taxon>
        <taxon>Bacillaceae</taxon>
        <taxon>Neobacillus</taxon>
    </lineage>
</organism>
<dbReference type="InterPro" id="IPR006524">
    <property type="entry name" value="ArpU-like"/>
</dbReference>
<keyword evidence="2" id="KW-1185">Reference proteome</keyword>
<proteinExistence type="predicted"/>
<protein>
    <submittedName>
        <fullName evidence="1">ArpU family transcriptional regulator</fullName>
    </submittedName>
</protein>
<evidence type="ECO:0000313" key="2">
    <source>
        <dbReference type="Proteomes" id="UP000481621"/>
    </source>
</evidence>